<keyword evidence="4" id="KW-1185">Reference proteome</keyword>
<organism evidence="1 3">
    <name type="scientific">Alkalithermobacter thermoalcaliphilus JW-YL-7 = DSM 7308</name>
    <dbReference type="NCBI Taxonomy" id="1121328"/>
    <lineage>
        <taxon>Bacteria</taxon>
        <taxon>Bacillati</taxon>
        <taxon>Bacillota</taxon>
        <taxon>Clostridia</taxon>
        <taxon>Peptostreptococcales</taxon>
        <taxon>Tepidibacteraceae</taxon>
        <taxon>Alkalithermobacter</taxon>
    </lineage>
</organism>
<name>A0A150FR01_CLOPD</name>
<evidence type="ECO:0000313" key="2">
    <source>
        <dbReference type="EMBL" id="SHL13225.1"/>
    </source>
</evidence>
<evidence type="ECO:0000313" key="3">
    <source>
        <dbReference type="Proteomes" id="UP000092605"/>
    </source>
</evidence>
<accession>A0A150FR01</accession>
<dbReference type="STRING" id="1121328.JWYL7_1099"/>
<dbReference type="PATRIC" id="fig|1121328.3.peg.1109"/>
<reference evidence="1 3" key="1">
    <citation type="submission" date="2016-02" db="EMBL/GenBank/DDBJ databases">
        <title>Draft genome sequence for Clostridium paradoxum JW-YL-7.</title>
        <authorList>
            <person name="Utturkar S.M."/>
            <person name="Lancaster A."/>
            <person name="Poole F.L."/>
            <person name="Adams M.W."/>
            <person name="Brown S.D."/>
        </authorList>
    </citation>
    <scope>NUCLEOTIDE SEQUENCE [LARGE SCALE GENOMIC DNA]</scope>
    <source>
        <strain evidence="1 3">JW-YL-7</strain>
    </source>
</reference>
<dbReference type="AlphaFoldDB" id="A0A150FR01"/>
<dbReference type="EMBL" id="FRBG01000012">
    <property type="protein sequence ID" value="SHL13225.1"/>
    <property type="molecule type" value="Genomic_DNA"/>
</dbReference>
<dbReference type="Proteomes" id="UP000323392">
    <property type="component" value="Unassembled WGS sequence"/>
</dbReference>
<dbReference type="RefSeq" id="WP_066070192.1">
    <property type="nucleotide sequence ID" value="NZ_FRBG01000012.1"/>
</dbReference>
<comment type="caution">
    <text evidence="1">The sequence shown here is derived from an EMBL/GenBank/DDBJ whole genome shotgun (WGS) entry which is preliminary data.</text>
</comment>
<protein>
    <submittedName>
        <fullName evidence="1">Uncharacterized protein</fullName>
    </submittedName>
</protein>
<gene>
    <name evidence="1" type="ORF">JWYL7_1099</name>
    <name evidence="2" type="ORF">SAMN05661008_01516</name>
</gene>
<evidence type="ECO:0000313" key="1">
    <source>
        <dbReference type="EMBL" id="KXZ40024.1"/>
    </source>
</evidence>
<dbReference type="Proteomes" id="UP000092605">
    <property type="component" value="Unassembled WGS sequence"/>
</dbReference>
<dbReference type="EMBL" id="LSFY01000001">
    <property type="protein sequence ID" value="KXZ40024.1"/>
    <property type="molecule type" value="Genomic_DNA"/>
</dbReference>
<sequence length="66" mass="7656">MKKQFNTRIDNETAKLIQLYYSCMEAKTNMKINKGDINRQIINVGIKTLIKQNGGLEKVKKEVELK</sequence>
<proteinExistence type="predicted"/>
<evidence type="ECO:0000313" key="4">
    <source>
        <dbReference type="Proteomes" id="UP000323392"/>
    </source>
</evidence>
<reference evidence="2 4" key="2">
    <citation type="submission" date="2016-11" db="EMBL/GenBank/DDBJ databases">
        <authorList>
            <person name="Varghese N."/>
            <person name="Submissions S."/>
        </authorList>
    </citation>
    <scope>NUCLEOTIDE SEQUENCE [LARGE SCALE GENOMIC DNA]</scope>
    <source>
        <strain evidence="2 4">DSM 7308</strain>
    </source>
</reference>